<dbReference type="InterPro" id="IPR002921">
    <property type="entry name" value="Fungal_lipase-type"/>
</dbReference>
<reference evidence="7" key="1">
    <citation type="submission" date="2018-04" db="EMBL/GenBank/DDBJ databases">
        <title>Whole genome sequencing of Hypsizygus marmoreus.</title>
        <authorList>
            <person name="Choi I.-G."/>
            <person name="Min B."/>
            <person name="Kim J.-G."/>
            <person name="Kim S."/>
            <person name="Oh Y.-L."/>
            <person name="Kong W.-S."/>
            <person name="Park H."/>
            <person name="Jeong J."/>
            <person name="Song E.-S."/>
        </authorList>
    </citation>
    <scope>NUCLEOTIDE SEQUENCE [LARGE SCALE GENOMIC DNA]</scope>
    <source>
        <strain evidence="7">51987-8</strain>
    </source>
</reference>
<name>A0A369JZB4_HYPMA</name>
<comment type="catalytic activity">
    <reaction evidence="3">
        <text>a diacylglycerol + H2O = a monoacylglycerol + a fatty acid + H(+)</text>
        <dbReference type="Rhea" id="RHEA:32731"/>
        <dbReference type="ChEBI" id="CHEBI:15377"/>
        <dbReference type="ChEBI" id="CHEBI:15378"/>
        <dbReference type="ChEBI" id="CHEBI:17408"/>
        <dbReference type="ChEBI" id="CHEBI:18035"/>
        <dbReference type="ChEBI" id="CHEBI:28868"/>
    </reaction>
</comment>
<evidence type="ECO:0000256" key="4">
    <source>
        <dbReference type="ARBA" id="ARBA00048461"/>
    </source>
</evidence>
<dbReference type="EMBL" id="LUEZ02000014">
    <property type="protein sequence ID" value="RDB27699.1"/>
    <property type="molecule type" value="Genomic_DNA"/>
</dbReference>
<dbReference type="PANTHER" id="PTHR45856">
    <property type="entry name" value="ALPHA/BETA-HYDROLASES SUPERFAMILY PROTEIN"/>
    <property type="match status" value="1"/>
</dbReference>
<dbReference type="InterPro" id="IPR029058">
    <property type="entry name" value="AB_hydrolase_fold"/>
</dbReference>
<keyword evidence="8" id="KW-1185">Reference proteome</keyword>
<dbReference type="AlphaFoldDB" id="A0A369JZB4"/>
<dbReference type="CDD" id="cd00519">
    <property type="entry name" value="Lipase_3"/>
    <property type="match status" value="1"/>
</dbReference>
<feature type="signal peptide" evidence="5">
    <location>
        <begin position="1"/>
        <end position="20"/>
    </location>
</feature>
<dbReference type="InterPro" id="IPR051218">
    <property type="entry name" value="Sec_MonoDiacylglyc_Lipase"/>
</dbReference>
<dbReference type="OrthoDB" id="426718at2759"/>
<gene>
    <name evidence="7" type="primary">LIP_6</name>
    <name evidence="7" type="ORF">Hypma_003277</name>
</gene>
<dbReference type="Proteomes" id="UP000076154">
    <property type="component" value="Unassembled WGS sequence"/>
</dbReference>
<evidence type="ECO:0000313" key="8">
    <source>
        <dbReference type="Proteomes" id="UP000076154"/>
    </source>
</evidence>
<evidence type="ECO:0000256" key="3">
    <source>
        <dbReference type="ARBA" id="ARBA00047591"/>
    </source>
</evidence>
<organism evidence="7 8">
    <name type="scientific">Hypsizygus marmoreus</name>
    <name type="common">White beech mushroom</name>
    <name type="synonym">Agaricus marmoreus</name>
    <dbReference type="NCBI Taxonomy" id="39966"/>
    <lineage>
        <taxon>Eukaryota</taxon>
        <taxon>Fungi</taxon>
        <taxon>Dikarya</taxon>
        <taxon>Basidiomycota</taxon>
        <taxon>Agaricomycotina</taxon>
        <taxon>Agaricomycetes</taxon>
        <taxon>Agaricomycetidae</taxon>
        <taxon>Agaricales</taxon>
        <taxon>Tricholomatineae</taxon>
        <taxon>Lyophyllaceae</taxon>
        <taxon>Hypsizygus</taxon>
    </lineage>
</organism>
<dbReference type="GO" id="GO:0006629">
    <property type="term" value="P:lipid metabolic process"/>
    <property type="evidence" value="ECO:0007669"/>
    <property type="project" value="InterPro"/>
</dbReference>
<sequence length="323" mass="33889">MFPFLPLLILTLPLLPHVSALPLTFPFFPPSSSPGPTSTTPPVPLAPANATTQFLRAAQFSRVAYCTGAAVSSWTCGAPCDSLGGGVEVVQAGGDDGLVPMYFIAIDQATESVIVTHQGTESSSILSIVNDIQIQLVELNTTRFPGVDATIRVHSGFQKTFERTADGVLAGVRSALDVSGFGKVLVTGHSLGAAIATLDALLLKRTLDPAINITTTLFGLPRGGNTAWADFVDANLAPTLTHISNQHDPVPVLPPRFLGYQRPAGEVHVRAVDGDGEVSEIVECDGQENENCSEGNSLFDIDIANHAGPYLGNVSFGGKFCPL</sequence>
<evidence type="ECO:0000313" key="7">
    <source>
        <dbReference type="EMBL" id="RDB27699.1"/>
    </source>
</evidence>
<comment type="caution">
    <text evidence="7">The sequence shown here is derived from an EMBL/GenBank/DDBJ whole genome shotgun (WGS) entry which is preliminary data.</text>
</comment>
<feature type="chain" id="PRO_5016943047" evidence="5">
    <location>
        <begin position="21"/>
        <end position="323"/>
    </location>
</feature>
<feature type="domain" description="Fungal lipase-type" evidence="6">
    <location>
        <begin position="115"/>
        <end position="256"/>
    </location>
</feature>
<evidence type="ECO:0000256" key="1">
    <source>
        <dbReference type="ARBA" id="ARBA00023157"/>
    </source>
</evidence>
<evidence type="ECO:0000259" key="6">
    <source>
        <dbReference type="Pfam" id="PF01764"/>
    </source>
</evidence>
<evidence type="ECO:0000256" key="5">
    <source>
        <dbReference type="SAM" id="SignalP"/>
    </source>
</evidence>
<dbReference type="Gene3D" id="3.40.50.1820">
    <property type="entry name" value="alpha/beta hydrolase"/>
    <property type="match status" value="1"/>
</dbReference>
<comment type="similarity">
    <text evidence="2">Belongs to the AB hydrolase superfamily. Lipase family. Class 3 subfamily.</text>
</comment>
<dbReference type="SUPFAM" id="SSF53474">
    <property type="entry name" value="alpha/beta-Hydrolases"/>
    <property type="match status" value="1"/>
</dbReference>
<dbReference type="Pfam" id="PF01764">
    <property type="entry name" value="Lipase_3"/>
    <property type="match status" value="1"/>
</dbReference>
<protein>
    <submittedName>
        <fullName evidence="7">Lipase</fullName>
    </submittedName>
</protein>
<keyword evidence="5" id="KW-0732">Signal</keyword>
<comment type="catalytic activity">
    <reaction evidence="4">
        <text>a monoacylglycerol + H2O = glycerol + a fatty acid + H(+)</text>
        <dbReference type="Rhea" id="RHEA:15245"/>
        <dbReference type="ChEBI" id="CHEBI:15377"/>
        <dbReference type="ChEBI" id="CHEBI:15378"/>
        <dbReference type="ChEBI" id="CHEBI:17408"/>
        <dbReference type="ChEBI" id="CHEBI:17754"/>
        <dbReference type="ChEBI" id="CHEBI:28868"/>
    </reaction>
</comment>
<proteinExistence type="inferred from homology"/>
<dbReference type="PANTHER" id="PTHR45856:SF25">
    <property type="entry name" value="FUNGAL LIPASE-LIKE DOMAIN-CONTAINING PROTEIN"/>
    <property type="match status" value="1"/>
</dbReference>
<accession>A0A369JZB4</accession>
<evidence type="ECO:0000256" key="2">
    <source>
        <dbReference type="ARBA" id="ARBA00043996"/>
    </source>
</evidence>
<dbReference type="InParanoid" id="A0A369JZB4"/>
<keyword evidence="1" id="KW-1015">Disulfide bond</keyword>